<comment type="caution">
    <text evidence="2">The sequence shown here is derived from an EMBL/GenBank/DDBJ whole genome shotgun (WGS) entry which is preliminary data.</text>
</comment>
<sequence>MTPGGSTRATRWHPNSGIAAIASTAPSGPVQVTVLAGDENDAWEQHRHAAALEELAPAVTEGRIAIASGASWADAAVADARSTFPPRPRNARGTSRRTRRPRRS</sequence>
<reference evidence="2 3" key="1">
    <citation type="journal article" date="2016" name="Front. Microbiol.">
        <title>Genomic Resource of Rice Seed Associated Bacteria.</title>
        <authorList>
            <person name="Midha S."/>
            <person name="Bansal K."/>
            <person name="Sharma S."/>
            <person name="Kumar N."/>
            <person name="Patil P.P."/>
            <person name="Chaudhry V."/>
            <person name="Patil P.B."/>
        </authorList>
    </citation>
    <scope>NUCLEOTIDE SEQUENCE [LARGE SCALE GENOMIC DNA]</scope>
    <source>
        <strain evidence="2 3">NS220</strain>
    </source>
</reference>
<accession>A0A147ETE8</accession>
<dbReference type="EMBL" id="LDRT01000133">
    <property type="protein sequence ID" value="KTR89348.1"/>
    <property type="molecule type" value="Genomic_DNA"/>
</dbReference>
<dbReference type="PATRIC" id="fig|2033.6.peg.739"/>
<dbReference type="OrthoDB" id="5073749at2"/>
<evidence type="ECO:0000256" key="1">
    <source>
        <dbReference type="SAM" id="MobiDB-lite"/>
    </source>
</evidence>
<dbReference type="Proteomes" id="UP000075025">
    <property type="component" value="Unassembled WGS sequence"/>
</dbReference>
<organism evidence="2 3">
    <name type="scientific">Microbacterium testaceum</name>
    <name type="common">Aureobacterium testaceum</name>
    <name type="synonym">Brevibacterium testaceum</name>
    <dbReference type="NCBI Taxonomy" id="2033"/>
    <lineage>
        <taxon>Bacteria</taxon>
        <taxon>Bacillati</taxon>
        <taxon>Actinomycetota</taxon>
        <taxon>Actinomycetes</taxon>
        <taxon>Micrococcales</taxon>
        <taxon>Microbacteriaceae</taxon>
        <taxon>Microbacterium</taxon>
    </lineage>
</organism>
<dbReference type="RefSeq" id="WP_058624993.1">
    <property type="nucleotide sequence ID" value="NZ_LDRT01000133.1"/>
</dbReference>
<name>A0A147ETE8_MICTE</name>
<evidence type="ECO:0000313" key="2">
    <source>
        <dbReference type="EMBL" id="KTR89348.1"/>
    </source>
</evidence>
<dbReference type="AlphaFoldDB" id="A0A147ETE8"/>
<evidence type="ECO:0000313" key="3">
    <source>
        <dbReference type="Proteomes" id="UP000075025"/>
    </source>
</evidence>
<feature type="compositionally biased region" description="Basic residues" evidence="1">
    <location>
        <begin position="94"/>
        <end position="104"/>
    </location>
</feature>
<protein>
    <submittedName>
        <fullName evidence="2">Uncharacterized protein</fullName>
    </submittedName>
</protein>
<feature type="region of interest" description="Disordered" evidence="1">
    <location>
        <begin position="79"/>
        <end position="104"/>
    </location>
</feature>
<gene>
    <name evidence="2" type="ORF">NS220_15950</name>
</gene>
<proteinExistence type="predicted"/>
<dbReference type="Gene3D" id="3.40.50.2300">
    <property type="match status" value="1"/>
</dbReference>